<dbReference type="Pfam" id="PF00156">
    <property type="entry name" value="Pribosyltran"/>
    <property type="match status" value="1"/>
</dbReference>
<evidence type="ECO:0000256" key="7">
    <source>
        <dbReference type="ARBA" id="ARBA00022490"/>
    </source>
</evidence>
<evidence type="ECO:0000256" key="3">
    <source>
        <dbReference type="ARBA" id="ARBA00004496"/>
    </source>
</evidence>
<comment type="subunit">
    <text evidence="11">Homodimer.</text>
</comment>
<proteinExistence type="inferred from homology"/>
<evidence type="ECO:0000256" key="8">
    <source>
        <dbReference type="ARBA" id="ARBA00022676"/>
    </source>
</evidence>
<keyword evidence="9 11" id="KW-0808">Transferase</keyword>
<feature type="domain" description="Phosphoribosyltransferase" evidence="12">
    <location>
        <begin position="67"/>
        <end position="168"/>
    </location>
</feature>
<dbReference type="InterPro" id="IPR029057">
    <property type="entry name" value="PRTase-like"/>
</dbReference>
<dbReference type="Proteomes" id="UP001595909">
    <property type="component" value="Unassembled WGS sequence"/>
</dbReference>
<dbReference type="EC" id="2.4.2.7" evidence="6 11"/>
<evidence type="ECO:0000256" key="9">
    <source>
        <dbReference type="ARBA" id="ARBA00022679"/>
    </source>
</evidence>
<dbReference type="CDD" id="cd06223">
    <property type="entry name" value="PRTases_typeI"/>
    <property type="match status" value="1"/>
</dbReference>
<dbReference type="Gene3D" id="3.40.50.2020">
    <property type="match status" value="1"/>
</dbReference>
<evidence type="ECO:0000256" key="10">
    <source>
        <dbReference type="ARBA" id="ARBA00022726"/>
    </source>
</evidence>
<evidence type="ECO:0000256" key="5">
    <source>
        <dbReference type="ARBA" id="ARBA00008391"/>
    </source>
</evidence>
<evidence type="ECO:0000259" key="12">
    <source>
        <dbReference type="Pfam" id="PF00156"/>
    </source>
</evidence>
<dbReference type="InterPro" id="IPR000836">
    <property type="entry name" value="PRTase_dom"/>
</dbReference>
<dbReference type="HAMAP" id="MF_00004">
    <property type="entry name" value="Aden_phosphoribosyltr"/>
    <property type="match status" value="1"/>
</dbReference>
<dbReference type="InterPro" id="IPR005764">
    <property type="entry name" value="Ade_phspho_trans"/>
</dbReference>
<dbReference type="PANTHER" id="PTHR32315">
    <property type="entry name" value="ADENINE PHOSPHORIBOSYLTRANSFERASE"/>
    <property type="match status" value="1"/>
</dbReference>
<evidence type="ECO:0000256" key="2">
    <source>
        <dbReference type="ARBA" id="ARBA00003968"/>
    </source>
</evidence>
<dbReference type="PANTHER" id="PTHR32315:SF3">
    <property type="entry name" value="ADENINE PHOSPHORIBOSYLTRANSFERASE"/>
    <property type="match status" value="1"/>
</dbReference>
<sequence>MSTASDAPDDDLAELDVTDLDLVASLLRDVPDFPTPGIRFWDLTGLLADGPGLAATTRLLAAPAARTGVDVVVGIEARGFLLGAAVAHSLGVGVVAVRKEGKLPAVAARRTYDLEYGSATLELPADVLHPGTRVLLVDDVLATGGTAAAACQLVEGAGAVVAAFSVVLELPALEGGARLGGHDVHALLAR</sequence>
<dbReference type="SUPFAM" id="SSF53271">
    <property type="entry name" value="PRTase-like"/>
    <property type="match status" value="1"/>
</dbReference>
<keyword evidence="8 11" id="KW-0328">Glycosyltransferase</keyword>
<gene>
    <name evidence="11" type="primary">apt</name>
    <name evidence="13" type="ORF">ACFPEL_30135</name>
</gene>
<comment type="caution">
    <text evidence="13">The sequence shown here is derived from an EMBL/GenBank/DDBJ whole genome shotgun (WGS) entry which is preliminary data.</text>
</comment>
<comment type="subcellular location">
    <subcellularLocation>
        <location evidence="3 11">Cytoplasm</location>
    </subcellularLocation>
</comment>
<dbReference type="RefSeq" id="WP_274191809.1">
    <property type="nucleotide sequence ID" value="NZ_BAABHN010000069.1"/>
</dbReference>
<dbReference type="EMBL" id="JBHSIM010000069">
    <property type="protein sequence ID" value="MFC4836696.1"/>
    <property type="molecule type" value="Genomic_DNA"/>
</dbReference>
<comment type="pathway">
    <text evidence="4 11">Purine metabolism; AMP biosynthesis via salvage pathway; AMP from adenine: step 1/1.</text>
</comment>
<keyword evidence="14" id="KW-1185">Reference proteome</keyword>
<comment type="similarity">
    <text evidence="5 11">Belongs to the purine/pyrimidine phosphoribosyltransferase family.</text>
</comment>
<comment type="catalytic activity">
    <reaction evidence="1 11">
        <text>AMP + diphosphate = 5-phospho-alpha-D-ribose 1-diphosphate + adenine</text>
        <dbReference type="Rhea" id="RHEA:16609"/>
        <dbReference type="ChEBI" id="CHEBI:16708"/>
        <dbReference type="ChEBI" id="CHEBI:33019"/>
        <dbReference type="ChEBI" id="CHEBI:58017"/>
        <dbReference type="ChEBI" id="CHEBI:456215"/>
        <dbReference type="EC" id="2.4.2.7"/>
    </reaction>
</comment>
<dbReference type="InterPro" id="IPR050054">
    <property type="entry name" value="UPRTase/APRTase"/>
</dbReference>
<keyword evidence="7 11" id="KW-0963">Cytoplasm</keyword>
<evidence type="ECO:0000313" key="13">
    <source>
        <dbReference type="EMBL" id="MFC4836696.1"/>
    </source>
</evidence>
<evidence type="ECO:0000256" key="11">
    <source>
        <dbReference type="HAMAP-Rule" id="MF_00004"/>
    </source>
</evidence>
<evidence type="ECO:0000256" key="6">
    <source>
        <dbReference type="ARBA" id="ARBA00011893"/>
    </source>
</evidence>
<organism evidence="13 14">
    <name type="scientific">Actinomycetospora chibensis</name>
    <dbReference type="NCBI Taxonomy" id="663606"/>
    <lineage>
        <taxon>Bacteria</taxon>
        <taxon>Bacillati</taxon>
        <taxon>Actinomycetota</taxon>
        <taxon>Actinomycetes</taxon>
        <taxon>Pseudonocardiales</taxon>
        <taxon>Pseudonocardiaceae</taxon>
        <taxon>Actinomycetospora</taxon>
    </lineage>
</organism>
<evidence type="ECO:0000256" key="1">
    <source>
        <dbReference type="ARBA" id="ARBA00000868"/>
    </source>
</evidence>
<comment type="function">
    <text evidence="2 11">Catalyzes a salvage reaction resulting in the formation of AMP, that is energically less costly than de novo synthesis.</text>
</comment>
<dbReference type="NCBIfam" id="NF002634">
    <property type="entry name" value="PRK02304.1-3"/>
    <property type="match status" value="1"/>
</dbReference>
<evidence type="ECO:0000256" key="4">
    <source>
        <dbReference type="ARBA" id="ARBA00004659"/>
    </source>
</evidence>
<protein>
    <recommendedName>
        <fullName evidence="6 11">Adenine phosphoribosyltransferase</fullName>
        <shortName evidence="11">APRT</shortName>
        <ecNumber evidence="6 11">2.4.2.7</ecNumber>
    </recommendedName>
</protein>
<dbReference type="NCBIfam" id="NF002636">
    <property type="entry name" value="PRK02304.1-5"/>
    <property type="match status" value="1"/>
</dbReference>
<reference evidence="14" key="1">
    <citation type="journal article" date="2019" name="Int. J. Syst. Evol. Microbiol.">
        <title>The Global Catalogue of Microorganisms (GCM) 10K type strain sequencing project: providing services to taxonomists for standard genome sequencing and annotation.</title>
        <authorList>
            <consortium name="The Broad Institute Genomics Platform"/>
            <consortium name="The Broad Institute Genome Sequencing Center for Infectious Disease"/>
            <person name="Wu L."/>
            <person name="Ma J."/>
        </authorList>
    </citation>
    <scope>NUCLEOTIDE SEQUENCE [LARGE SCALE GENOMIC DNA]</scope>
    <source>
        <strain evidence="14">CCUG 50347</strain>
    </source>
</reference>
<evidence type="ECO:0000313" key="14">
    <source>
        <dbReference type="Proteomes" id="UP001595909"/>
    </source>
</evidence>
<dbReference type="GO" id="GO:0003999">
    <property type="term" value="F:adenine phosphoribosyltransferase activity"/>
    <property type="evidence" value="ECO:0007669"/>
    <property type="project" value="UniProtKB-EC"/>
</dbReference>
<accession>A0ABV9RR51</accession>
<name>A0ABV9RR51_9PSEU</name>
<keyword evidence="10 11" id="KW-0660">Purine salvage</keyword>